<accession>B3MAA9</accession>
<evidence type="ECO:0000256" key="3">
    <source>
        <dbReference type="ARBA" id="ARBA00022737"/>
    </source>
</evidence>
<dbReference type="InterPro" id="IPR003409">
    <property type="entry name" value="MORN"/>
</dbReference>
<dbReference type="HOGENOM" id="CLU_084314_0_0_1"/>
<reference evidence="7 8" key="1">
    <citation type="journal article" date="2007" name="Nature">
        <title>Evolution of genes and genomes on the Drosophila phylogeny.</title>
        <authorList>
            <consortium name="Drosophila 12 Genomes Consortium"/>
            <person name="Clark A.G."/>
            <person name="Eisen M.B."/>
            <person name="Smith D.R."/>
            <person name="Bergman C.M."/>
            <person name="Oliver B."/>
            <person name="Markow T.A."/>
            <person name="Kaufman T.C."/>
            <person name="Kellis M."/>
            <person name="Gelbart W."/>
            <person name="Iyer V.N."/>
            <person name="Pollard D.A."/>
            <person name="Sackton T.B."/>
            <person name="Larracuente A.M."/>
            <person name="Singh N.D."/>
            <person name="Abad J.P."/>
            <person name="Abt D.N."/>
            <person name="Adryan B."/>
            <person name="Aguade M."/>
            <person name="Akashi H."/>
            <person name="Anderson W.W."/>
            <person name="Aquadro C.F."/>
            <person name="Ardell D.H."/>
            <person name="Arguello R."/>
            <person name="Artieri C.G."/>
            <person name="Barbash D.A."/>
            <person name="Barker D."/>
            <person name="Barsanti P."/>
            <person name="Batterham P."/>
            <person name="Batzoglou S."/>
            <person name="Begun D."/>
            <person name="Bhutkar A."/>
            <person name="Blanco E."/>
            <person name="Bosak S.A."/>
            <person name="Bradley R.K."/>
            <person name="Brand A.D."/>
            <person name="Brent M.R."/>
            <person name="Brooks A.N."/>
            <person name="Brown R.H."/>
            <person name="Butlin R.K."/>
            <person name="Caggese C."/>
            <person name="Calvi B.R."/>
            <person name="Bernardo de Carvalho A."/>
            <person name="Caspi A."/>
            <person name="Castrezana S."/>
            <person name="Celniker S.E."/>
            <person name="Chang J.L."/>
            <person name="Chapple C."/>
            <person name="Chatterji S."/>
            <person name="Chinwalla A."/>
            <person name="Civetta A."/>
            <person name="Clifton S.W."/>
            <person name="Comeron J.M."/>
            <person name="Costello J.C."/>
            <person name="Coyne J.A."/>
            <person name="Daub J."/>
            <person name="David R.G."/>
            <person name="Delcher A.L."/>
            <person name="Delehaunty K."/>
            <person name="Do C.B."/>
            <person name="Ebling H."/>
            <person name="Edwards K."/>
            <person name="Eickbush T."/>
            <person name="Evans J.D."/>
            <person name="Filipski A."/>
            <person name="Findeiss S."/>
            <person name="Freyhult E."/>
            <person name="Fulton L."/>
            <person name="Fulton R."/>
            <person name="Garcia A.C."/>
            <person name="Gardiner A."/>
            <person name="Garfield D.A."/>
            <person name="Garvin B.E."/>
            <person name="Gibson G."/>
            <person name="Gilbert D."/>
            <person name="Gnerre S."/>
            <person name="Godfrey J."/>
            <person name="Good R."/>
            <person name="Gotea V."/>
            <person name="Gravely B."/>
            <person name="Greenberg A.J."/>
            <person name="Griffiths-Jones S."/>
            <person name="Gross S."/>
            <person name="Guigo R."/>
            <person name="Gustafson E.A."/>
            <person name="Haerty W."/>
            <person name="Hahn M.W."/>
            <person name="Halligan D.L."/>
            <person name="Halpern A.L."/>
            <person name="Halter G.M."/>
            <person name="Han M.V."/>
            <person name="Heger A."/>
            <person name="Hillier L."/>
            <person name="Hinrichs A.S."/>
            <person name="Holmes I."/>
            <person name="Hoskins R.A."/>
            <person name="Hubisz M.J."/>
            <person name="Hultmark D."/>
            <person name="Huntley M.A."/>
            <person name="Jaffe D.B."/>
            <person name="Jagadeeshan S."/>
            <person name="Jeck W.R."/>
            <person name="Johnson J."/>
            <person name="Jones C.D."/>
            <person name="Jordan W.C."/>
            <person name="Karpen G.H."/>
            <person name="Kataoka E."/>
            <person name="Keightley P.D."/>
            <person name="Kheradpour P."/>
            <person name="Kirkness E.F."/>
            <person name="Koerich L.B."/>
            <person name="Kristiansen K."/>
            <person name="Kudrna D."/>
            <person name="Kulathinal R.J."/>
            <person name="Kumar S."/>
            <person name="Kwok R."/>
            <person name="Lander E."/>
            <person name="Langley C.H."/>
            <person name="Lapoint R."/>
            <person name="Lazzaro B.P."/>
            <person name="Lee S.J."/>
            <person name="Levesque L."/>
            <person name="Li R."/>
            <person name="Lin C.F."/>
            <person name="Lin M.F."/>
            <person name="Lindblad-Toh K."/>
            <person name="Llopart A."/>
            <person name="Long M."/>
            <person name="Low L."/>
            <person name="Lozovsky E."/>
            <person name="Lu J."/>
            <person name="Luo M."/>
            <person name="Machado C.A."/>
            <person name="Makalowski W."/>
            <person name="Marzo M."/>
            <person name="Matsuda M."/>
            <person name="Matzkin L."/>
            <person name="McAllister B."/>
            <person name="McBride C.S."/>
            <person name="McKernan B."/>
            <person name="McKernan K."/>
            <person name="Mendez-Lago M."/>
            <person name="Minx P."/>
            <person name="Mollenhauer M.U."/>
            <person name="Montooth K."/>
            <person name="Mount S.M."/>
            <person name="Mu X."/>
            <person name="Myers E."/>
            <person name="Negre B."/>
            <person name="Newfeld S."/>
            <person name="Nielsen R."/>
            <person name="Noor M.A."/>
            <person name="O'Grady P."/>
            <person name="Pachter L."/>
            <person name="Papaceit M."/>
            <person name="Parisi M.J."/>
            <person name="Parisi M."/>
            <person name="Parts L."/>
            <person name="Pedersen J.S."/>
            <person name="Pesole G."/>
            <person name="Phillippy A.M."/>
            <person name="Ponting C.P."/>
            <person name="Pop M."/>
            <person name="Porcelli D."/>
            <person name="Powell J.R."/>
            <person name="Prohaska S."/>
            <person name="Pruitt K."/>
            <person name="Puig M."/>
            <person name="Quesneville H."/>
            <person name="Ram K.R."/>
            <person name="Rand D."/>
            <person name="Rasmussen M.D."/>
            <person name="Reed L.K."/>
            <person name="Reenan R."/>
            <person name="Reily A."/>
            <person name="Remington K.A."/>
            <person name="Rieger T.T."/>
            <person name="Ritchie M.G."/>
            <person name="Robin C."/>
            <person name="Rogers Y.H."/>
            <person name="Rohde C."/>
            <person name="Rozas J."/>
            <person name="Rubenfield M.J."/>
            <person name="Ruiz A."/>
            <person name="Russo S."/>
            <person name="Salzberg S.L."/>
            <person name="Sanchez-Gracia A."/>
            <person name="Saranga D.J."/>
            <person name="Sato H."/>
            <person name="Schaeffer S.W."/>
            <person name="Schatz M.C."/>
            <person name="Schlenke T."/>
            <person name="Schwartz R."/>
            <person name="Segarra C."/>
            <person name="Singh R.S."/>
            <person name="Sirot L."/>
            <person name="Sirota M."/>
            <person name="Sisneros N.B."/>
            <person name="Smith C.D."/>
            <person name="Smith T.F."/>
            <person name="Spieth J."/>
            <person name="Stage D.E."/>
            <person name="Stark A."/>
            <person name="Stephan W."/>
            <person name="Strausberg R.L."/>
            <person name="Strempel S."/>
            <person name="Sturgill D."/>
            <person name="Sutton G."/>
            <person name="Sutton G.G."/>
            <person name="Tao W."/>
            <person name="Teichmann S."/>
            <person name="Tobari Y.N."/>
            <person name="Tomimura Y."/>
            <person name="Tsolas J.M."/>
            <person name="Valente V.L."/>
            <person name="Venter E."/>
            <person name="Venter J.C."/>
            <person name="Vicario S."/>
            <person name="Vieira F.G."/>
            <person name="Vilella A.J."/>
            <person name="Villasante A."/>
            <person name="Walenz B."/>
            <person name="Wang J."/>
            <person name="Wasserman M."/>
            <person name="Watts T."/>
            <person name="Wilson D."/>
            <person name="Wilson R.K."/>
            <person name="Wing R.A."/>
            <person name="Wolfner M.F."/>
            <person name="Wong A."/>
            <person name="Wong G.K."/>
            <person name="Wu C.I."/>
            <person name="Wu G."/>
            <person name="Yamamoto D."/>
            <person name="Yang H.P."/>
            <person name="Yang S.P."/>
            <person name="Yorke J.A."/>
            <person name="Yoshida K."/>
            <person name="Zdobnov E."/>
            <person name="Zhang P."/>
            <person name="Zhang Y."/>
            <person name="Zimin A.V."/>
            <person name="Baldwin J."/>
            <person name="Abdouelleil A."/>
            <person name="Abdulkadir J."/>
            <person name="Abebe A."/>
            <person name="Abera B."/>
            <person name="Abreu J."/>
            <person name="Acer S.C."/>
            <person name="Aftuck L."/>
            <person name="Alexander A."/>
            <person name="An P."/>
            <person name="Anderson E."/>
            <person name="Anderson S."/>
            <person name="Arachi H."/>
            <person name="Azer M."/>
            <person name="Bachantsang P."/>
            <person name="Barry A."/>
            <person name="Bayul T."/>
            <person name="Berlin A."/>
            <person name="Bessette D."/>
            <person name="Bloom T."/>
            <person name="Blye J."/>
            <person name="Boguslavskiy L."/>
            <person name="Bonnet C."/>
            <person name="Boukhgalter B."/>
            <person name="Bourzgui I."/>
            <person name="Brown A."/>
            <person name="Cahill P."/>
            <person name="Channer S."/>
            <person name="Cheshatsang Y."/>
            <person name="Chuda L."/>
            <person name="Citroen M."/>
            <person name="Collymore A."/>
            <person name="Cooke P."/>
            <person name="Costello M."/>
            <person name="D'Aco K."/>
            <person name="Daza R."/>
            <person name="De Haan G."/>
            <person name="DeGray S."/>
            <person name="DeMaso C."/>
            <person name="Dhargay N."/>
            <person name="Dooley K."/>
            <person name="Dooley E."/>
            <person name="Doricent M."/>
            <person name="Dorje P."/>
            <person name="Dorjee K."/>
            <person name="Dupes A."/>
            <person name="Elong R."/>
            <person name="Falk J."/>
            <person name="Farina A."/>
            <person name="Faro S."/>
            <person name="Ferguson D."/>
            <person name="Fisher S."/>
            <person name="Foley C.D."/>
            <person name="Franke A."/>
            <person name="Friedrich D."/>
            <person name="Gadbois L."/>
            <person name="Gearin G."/>
            <person name="Gearin C.R."/>
            <person name="Giannoukos G."/>
            <person name="Goode T."/>
            <person name="Graham J."/>
            <person name="Grandbois E."/>
            <person name="Grewal S."/>
            <person name="Gyaltsen K."/>
            <person name="Hafez N."/>
            <person name="Hagos B."/>
            <person name="Hall J."/>
            <person name="Henson C."/>
            <person name="Hollinger A."/>
            <person name="Honan T."/>
            <person name="Huard M.D."/>
            <person name="Hughes L."/>
            <person name="Hurhula B."/>
            <person name="Husby M.E."/>
            <person name="Kamat A."/>
            <person name="Kanga B."/>
            <person name="Kashin S."/>
            <person name="Khazanovich D."/>
            <person name="Kisner P."/>
            <person name="Lance K."/>
            <person name="Lara M."/>
            <person name="Lee W."/>
            <person name="Lennon N."/>
            <person name="Letendre F."/>
            <person name="LeVine R."/>
            <person name="Lipovsky A."/>
            <person name="Liu X."/>
            <person name="Liu J."/>
            <person name="Liu S."/>
            <person name="Lokyitsang T."/>
            <person name="Lokyitsang Y."/>
            <person name="Lubonja R."/>
            <person name="Lui A."/>
            <person name="MacDonald P."/>
            <person name="Magnisalis V."/>
            <person name="Maru K."/>
            <person name="Matthews C."/>
            <person name="McCusker W."/>
            <person name="McDonough S."/>
            <person name="Mehta T."/>
            <person name="Meldrim J."/>
            <person name="Meneus L."/>
            <person name="Mihai O."/>
            <person name="Mihalev A."/>
            <person name="Mihova T."/>
            <person name="Mittelman R."/>
            <person name="Mlenga V."/>
            <person name="Montmayeur A."/>
            <person name="Mulrain L."/>
            <person name="Navidi A."/>
            <person name="Naylor J."/>
            <person name="Negash T."/>
            <person name="Nguyen T."/>
            <person name="Nguyen N."/>
            <person name="Nicol R."/>
            <person name="Norbu C."/>
            <person name="Norbu N."/>
            <person name="Novod N."/>
            <person name="O'Neill B."/>
            <person name="Osman S."/>
            <person name="Markiewicz E."/>
            <person name="Oyono O.L."/>
            <person name="Patti C."/>
            <person name="Phunkhang P."/>
            <person name="Pierre F."/>
            <person name="Priest M."/>
            <person name="Raghuraman S."/>
            <person name="Rege F."/>
            <person name="Reyes R."/>
            <person name="Rise C."/>
            <person name="Rogov P."/>
            <person name="Ross K."/>
            <person name="Ryan E."/>
            <person name="Settipalli S."/>
            <person name="Shea T."/>
            <person name="Sherpa N."/>
            <person name="Shi L."/>
            <person name="Shih D."/>
            <person name="Sparrow T."/>
            <person name="Spaulding J."/>
            <person name="Stalker J."/>
            <person name="Stange-Thomann N."/>
            <person name="Stavropoulos S."/>
            <person name="Stone C."/>
            <person name="Strader C."/>
            <person name="Tesfaye S."/>
            <person name="Thomson T."/>
            <person name="Thoulutsang Y."/>
            <person name="Thoulutsang D."/>
            <person name="Topham K."/>
            <person name="Topping I."/>
            <person name="Tsamla T."/>
            <person name="Vassiliev H."/>
            <person name="Vo A."/>
            <person name="Wangchuk T."/>
            <person name="Wangdi T."/>
            <person name="Weiand M."/>
            <person name="Wilkinson J."/>
            <person name="Wilson A."/>
            <person name="Yadav S."/>
            <person name="Young G."/>
            <person name="Yu Q."/>
            <person name="Zembek L."/>
            <person name="Zhong D."/>
            <person name="Zimmer A."/>
            <person name="Zwirko Z."/>
            <person name="Jaffe D.B."/>
            <person name="Alvarez P."/>
            <person name="Brockman W."/>
            <person name="Butler J."/>
            <person name="Chin C."/>
            <person name="Gnerre S."/>
            <person name="Grabherr M."/>
            <person name="Kleber M."/>
            <person name="Mauceli E."/>
            <person name="MacCallum I."/>
        </authorList>
    </citation>
    <scope>NUCLEOTIDE SEQUENCE [LARGE SCALE GENOMIC DNA]</scope>
    <source>
        <strain evidence="8">Tucson 14024-0371.13</strain>
    </source>
</reference>
<dbReference type="InterPro" id="IPR042814">
    <property type="entry name" value="Morn5"/>
</dbReference>
<keyword evidence="3" id="KW-0677">Repeat</keyword>
<dbReference type="STRING" id="7217.B3MAA9"/>
<dbReference type="OMA" id="YPIRRSK"/>
<dbReference type="Proteomes" id="UP000007801">
    <property type="component" value="Unassembled WGS sequence"/>
</dbReference>
<proteinExistence type="predicted"/>
<dbReference type="AlphaFoldDB" id="B3MAA9"/>
<dbReference type="EMBL" id="CH902618">
    <property type="protein sequence ID" value="EDV39123.1"/>
    <property type="molecule type" value="Genomic_DNA"/>
</dbReference>
<protein>
    <recommendedName>
        <fullName evidence="2">MORN repeat-containing protein 5</fullName>
    </recommendedName>
</protein>
<dbReference type="Gene3D" id="2.20.110.10">
    <property type="entry name" value="Histone H3 K4-specific methyltransferase SET7/9 N-terminal domain"/>
    <property type="match status" value="1"/>
</dbReference>
<evidence type="ECO:0000256" key="6">
    <source>
        <dbReference type="ARBA" id="ARBA00023273"/>
    </source>
</evidence>
<keyword evidence="5" id="KW-0969">Cilium</keyword>
<keyword evidence="6" id="KW-0966">Cell projection</keyword>
<evidence type="ECO:0000313" key="8">
    <source>
        <dbReference type="Proteomes" id="UP000007801"/>
    </source>
</evidence>
<dbReference type="GeneID" id="6502824"/>
<gene>
    <name evidence="7" type="primary">Dana\GF20102</name>
    <name evidence="7" type="synonym">dana_GLEANR_22506</name>
    <name evidence="7" type="ORF">GF20102</name>
</gene>
<evidence type="ECO:0000256" key="2">
    <source>
        <dbReference type="ARBA" id="ARBA00016322"/>
    </source>
</evidence>
<dbReference type="PANTHER" id="PTHR46437">
    <property type="entry name" value="MORN REPEAT-CONTAINING PROTEIN 5"/>
    <property type="match status" value="1"/>
</dbReference>
<dbReference type="GO" id="GO:0031514">
    <property type="term" value="C:motile cilium"/>
    <property type="evidence" value="ECO:0007669"/>
    <property type="project" value="UniProtKB-SubCell"/>
</dbReference>
<evidence type="ECO:0000256" key="5">
    <source>
        <dbReference type="ARBA" id="ARBA00023069"/>
    </source>
</evidence>
<dbReference type="PhylomeDB" id="B3MAA9"/>
<evidence type="ECO:0000256" key="4">
    <source>
        <dbReference type="ARBA" id="ARBA00022846"/>
    </source>
</evidence>
<sequence>MHHLKKIRNSSKVFDNSYLTGSQFSGNCDELGMQKHGTYVYPDGTRYSGHFLNNRFHGKGTIQMSDPDGITFSVVHDNGKLKKIEKMNFNDCLPVEFDMKGRHISFKRWNYCTASDRRFYKETLEPLEGVGPNKFVNKNGPHAVTLPRNVFDLGFGLLTHHGFVLDTKDFGHHILYGGSASQDKSYYLGCRKVRRWIRENCAHGQLWNRHLKQKIISHYTRVIIKNNIENSGCSKLNYMPTAKMCRRSNSADSLVSDNAKMARLHVATDSISCSSEVHPMKETREDCGCIKNRERPQKIGEPWRRSRSESNVCRIN</sequence>
<name>B3MAA9_DROAN</name>
<keyword evidence="4" id="KW-0282">Flagellum</keyword>
<keyword evidence="8" id="KW-1185">Reference proteome</keyword>
<comment type="subcellular location">
    <subcellularLocation>
        <location evidence="1">Cell projection</location>
        <location evidence="1">Cilium</location>
        <location evidence="1">Flagellum</location>
    </subcellularLocation>
</comment>
<dbReference type="SUPFAM" id="SSF82185">
    <property type="entry name" value="Histone H3 K4-specific methyltransferase SET7/9 N-terminal domain"/>
    <property type="match status" value="1"/>
</dbReference>
<dbReference type="PANTHER" id="PTHR46437:SF1">
    <property type="entry name" value="MORN REPEAT-CONTAINING PROTEIN 5"/>
    <property type="match status" value="1"/>
</dbReference>
<evidence type="ECO:0000313" key="7">
    <source>
        <dbReference type="EMBL" id="EDV39123.1"/>
    </source>
</evidence>
<dbReference type="OrthoDB" id="300500at2759"/>
<dbReference type="eggNOG" id="KOG0231">
    <property type="taxonomic scope" value="Eukaryota"/>
</dbReference>
<dbReference type="KEGG" id="dan:6502824"/>
<evidence type="ECO:0000256" key="1">
    <source>
        <dbReference type="ARBA" id="ARBA00004230"/>
    </source>
</evidence>
<organism evidence="7 8">
    <name type="scientific">Drosophila ananassae</name>
    <name type="common">Fruit fly</name>
    <dbReference type="NCBI Taxonomy" id="7217"/>
    <lineage>
        <taxon>Eukaryota</taxon>
        <taxon>Metazoa</taxon>
        <taxon>Ecdysozoa</taxon>
        <taxon>Arthropoda</taxon>
        <taxon>Hexapoda</taxon>
        <taxon>Insecta</taxon>
        <taxon>Pterygota</taxon>
        <taxon>Neoptera</taxon>
        <taxon>Endopterygota</taxon>
        <taxon>Diptera</taxon>
        <taxon>Brachycera</taxon>
        <taxon>Muscomorpha</taxon>
        <taxon>Ephydroidea</taxon>
        <taxon>Drosophilidae</taxon>
        <taxon>Drosophila</taxon>
        <taxon>Sophophora</taxon>
    </lineage>
</organism>
<dbReference type="InParanoid" id="B3MAA9"/>
<dbReference type="Pfam" id="PF02493">
    <property type="entry name" value="MORN"/>
    <property type="match status" value="2"/>
</dbReference>